<evidence type="ECO:0000313" key="1">
    <source>
        <dbReference type="EMBL" id="CAK7925524.1"/>
    </source>
</evidence>
<sequence length="45" mass="5007">MTTDPPTGCLSDQPGEAFEIVHHVISRMPSSQWPTDPKVSVKRQD</sequence>
<dbReference type="EMBL" id="CAKLBY020000087">
    <property type="protein sequence ID" value="CAK7925524.1"/>
    <property type="molecule type" value="Genomic_DNA"/>
</dbReference>
<accession>A0AAV1TT20</accession>
<dbReference type="Proteomes" id="UP001162060">
    <property type="component" value="Unassembled WGS sequence"/>
</dbReference>
<proteinExistence type="predicted"/>
<gene>
    <name evidence="1" type="ORF">PM001_LOCUS10674</name>
</gene>
<name>A0AAV1TT20_9STRA</name>
<protein>
    <submittedName>
        <fullName evidence="1">Uncharacterized protein</fullName>
    </submittedName>
</protein>
<reference evidence="1" key="1">
    <citation type="submission" date="2024-01" db="EMBL/GenBank/DDBJ databases">
        <authorList>
            <person name="Webb A."/>
        </authorList>
    </citation>
    <scope>NUCLEOTIDE SEQUENCE</scope>
    <source>
        <strain evidence="1">Pm1</strain>
    </source>
</reference>
<organism evidence="1 2">
    <name type="scientific">Peronospora matthiolae</name>
    <dbReference type="NCBI Taxonomy" id="2874970"/>
    <lineage>
        <taxon>Eukaryota</taxon>
        <taxon>Sar</taxon>
        <taxon>Stramenopiles</taxon>
        <taxon>Oomycota</taxon>
        <taxon>Peronosporomycetes</taxon>
        <taxon>Peronosporales</taxon>
        <taxon>Peronosporaceae</taxon>
        <taxon>Peronospora</taxon>
    </lineage>
</organism>
<comment type="caution">
    <text evidence="1">The sequence shown here is derived from an EMBL/GenBank/DDBJ whole genome shotgun (WGS) entry which is preliminary data.</text>
</comment>
<evidence type="ECO:0000313" key="2">
    <source>
        <dbReference type="Proteomes" id="UP001162060"/>
    </source>
</evidence>
<dbReference type="AlphaFoldDB" id="A0AAV1TT20"/>